<dbReference type="InParanoid" id="Q7UPC2"/>
<name>Q7UPC2_RHOBA</name>
<proteinExistence type="predicted"/>
<dbReference type="EMBL" id="BX294145">
    <property type="protein sequence ID" value="CAD75140.1"/>
    <property type="molecule type" value="Genomic_DNA"/>
</dbReference>
<evidence type="ECO:0000313" key="2">
    <source>
        <dbReference type="Proteomes" id="UP000001025"/>
    </source>
</evidence>
<keyword evidence="2" id="KW-1185">Reference proteome</keyword>
<dbReference type="EnsemblBacteria" id="CAD75140">
    <property type="protein sequence ID" value="CAD75140"/>
    <property type="gene ID" value="RB7036"/>
</dbReference>
<evidence type="ECO:0000313" key="1">
    <source>
        <dbReference type="EMBL" id="CAD75140.1"/>
    </source>
</evidence>
<protein>
    <submittedName>
        <fullName evidence="1">Uncharacterized protein</fullName>
    </submittedName>
</protein>
<gene>
    <name evidence="1" type="ordered locus">RB7036</name>
</gene>
<dbReference type="KEGG" id="rba:RB7036"/>
<sequence>MTHLTTVSIAPRTVASAMAGFGGRERWQPYFTTAIITQTQQTATMRTSSIGPFI</sequence>
<dbReference type="STRING" id="243090.RB7036"/>
<dbReference type="AlphaFoldDB" id="Q7UPC2"/>
<dbReference type="Proteomes" id="UP000001025">
    <property type="component" value="Chromosome"/>
</dbReference>
<organism evidence="1 2">
    <name type="scientific">Rhodopirellula baltica (strain DSM 10527 / NCIMB 13988 / SH1)</name>
    <dbReference type="NCBI Taxonomy" id="243090"/>
    <lineage>
        <taxon>Bacteria</taxon>
        <taxon>Pseudomonadati</taxon>
        <taxon>Planctomycetota</taxon>
        <taxon>Planctomycetia</taxon>
        <taxon>Pirellulales</taxon>
        <taxon>Pirellulaceae</taxon>
        <taxon>Rhodopirellula</taxon>
    </lineage>
</organism>
<dbReference type="HOGENOM" id="CLU_3047385_0_0_0"/>
<accession>Q7UPC2</accession>
<reference evidence="1 2" key="1">
    <citation type="journal article" date="2003" name="Proc. Natl. Acad. Sci. U.S.A.">
        <title>Complete genome sequence of the marine planctomycete Pirellula sp. strain 1.</title>
        <authorList>
            <person name="Gloeckner F.O."/>
            <person name="Kube M."/>
            <person name="Bauer M."/>
            <person name="Teeling H."/>
            <person name="Lombardot T."/>
            <person name="Ludwig W."/>
            <person name="Gade D."/>
            <person name="Beck A."/>
            <person name="Borzym K."/>
            <person name="Heitmann K."/>
            <person name="Rabus R."/>
            <person name="Schlesner H."/>
            <person name="Amann R."/>
            <person name="Reinhardt R."/>
        </authorList>
    </citation>
    <scope>NUCLEOTIDE SEQUENCE [LARGE SCALE GENOMIC DNA]</scope>
    <source>
        <strain evidence="2">DSM 10527 / NCIMB 13988 / SH1</strain>
    </source>
</reference>